<protein>
    <submittedName>
        <fullName evidence="3">XdhC family protein</fullName>
    </submittedName>
</protein>
<name>A0ABT6JHL6_9GAMM</name>
<dbReference type="Gene3D" id="3.40.50.720">
    <property type="entry name" value="NAD(P)-binding Rossmann-like Domain"/>
    <property type="match status" value="1"/>
</dbReference>
<dbReference type="RefSeq" id="WP_280600694.1">
    <property type="nucleotide sequence ID" value="NZ_JARXRN010000021.1"/>
</dbReference>
<evidence type="ECO:0000259" key="2">
    <source>
        <dbReference type="Pfam" id="PF13478"/>
    </source>
</evidence>
<feature type="domain" description="XdhC- CoxI" evidence="1">
    <location>
        <begin position="26"/>
        <end position="84"/>
    </location>
</feature>
<dbReference type="Proteomes" id="UP001156831">
    <property type="component" value="Unassembled WGS sequence"/>
</dbReference>
<evidence type="ECO:0000259" key="1">
    <source>
        <dbReference type="Pfam" id="PF02625"/>
    </source>
</evidence>
<feature type="domain" description="XdhC Rossmann" evidence="2">
    <location>
        <begin position="184"/>
        <end position="321"/>
    </location>
</feature>
<proteinExistence type="predicted"/>
<organism evidence="3 4">
    <name type="scientific">Luteimonas rhizosphaericola</name>
    <dbReference type="NCBI Taxonomy" id="3042024"/>
    <lineage>
        <taxon>Bacteria</taxon>
        <taxon>Pseudomonadati</taxon>
        <taxon>Pseudomonadota</taxon>
        <taxon>Gammaproteobacteria</taxon>
        <taxon>Lysobacterales</taxon>
        <taxon>Lysobacteraceae</taxon>
        <taxon>Luteimonas</taxon>
    </lineage>
</organism>
<accession>A0ABT6JHL6</accession>
<keyword evidence="4" id="KW-1185">Reference proteome</keyword>
<dbReference type="EMBL" id="JARXRN010000021">
    <property type="protein sequence ID" value="MDH5830163.1"/>
    <property type="molecule type" value="Genomic_DNA"/>
</dbReference>
<sequence>MTPAGGAGRFLARGNPRPVLEAALACARQRDAALALVLETEGSTYARAGAMALFAGEREAGWLSGGCLEPELARRAAAAAADGRIGWIEIDTRDDEALFSGAALGCRGRLRIALLPLAAMDGVEAVLRAWIDGSATLERTLSASGEVALRAGDRSGRWTLPTDAPGWDDAAAGWSLPLPPLPELLLLGAGPESPALLRLLRELGWRTVLVEDRARWRKHGAMADAHLTAFPVPLNDAAGQPAAALVMHHDFERDRDALDALAGASLGFIGLLGPPRRRDDLLVLLPPARRDALAGRLRAPVGLDLGGQGPEAIALSIAAQLQQWRAAAGDA</sequence>
<dbReference type="PANTHER" id="PTHR30388:SF6">
    <property type="entry name" value="XANTHINE DEHYDROGENASE SUBUNIT A-RELATED"/>
    <property type="match status" value="1"/>
</dbReference>
<dbReference type="InterPro" id="IPR052698">
    <property type="entry name" value="MoCofactor_Util/Proc"/>
</dbReference>
<reference evidence="3 4" key="1">
    <citation type="submission" date="2023-04" db="EMBL/GenBank/DDBJ databases">
        <title>Luteimonas sp. M1R5S18.</title>
        <authorList>
            <person name="Sun J.-Q."/>
        </authorList>
    </citation>
    <scope>NUCLEOTIDE SEQUENCE [LARGE SCALE GENOMIC DNA]</scope>
    <source>
        <strain evidence="3 4">M1R5S18</strain>
    </source>
</reference>
<dbReference type="InterPro" id="IPR003777">
    <property type="entry name" value="XdhC_CoxI"/>
</dbReference>
<evidence type="ECO:0000313" key="4">
    <source>
        <dbReference type="Proteomes" id="UP001156831"/>
    </source>
</evidence>
<dbReference type="Pfam" id="PF13478">
    <property type="entry name" value="XdhC_C"/>
    <property type="match status" value="1"/>
</dbReference>
<dbReference type="PANTHER" id="PTHR30388">
    <property type="entry name" value="ALDEHYDE OXIDOREDUCTASE MOLYBDENUM COFACTOR ASSEMBLY PROTEIN"/>
    <property type="match status" value="1"/>
</dbReference>
<evidence type="ECO:0000313" key="3">
    <source>
        <dbReference type="EMBL" id="MDH5830163.1"/>
    </source>
</evidence>
<dbReference type="InterPro" id="IPR027051">
    <property type="entry name" value="XdhC_Rossmann_dom"/>
</dbReference>
<comment type="caution">
    <text evidence="3">The sequence shown here is derived from an EMBL/GenBank/DDBJ whole genome shotgun (WGS) entry which is preliminary data.</text>
</comment>
<dbReference type="Pfam" id="PF02625">
    <property type="entry name" value="XdhC_CoxI"/>
    <property type="match status" value="1"/>
</dbReference>
<gene>
    <name evidence="3" type="ORF">QFW80_06475</name>
</gene>